<dbReference type="Proteomes" id="UP000249547">
    <property type="component" value="Unassembled WGS sequence"/>
</dbReference>
<dbReference type="Pfam" id="PF13376">
    <property type="entry name" value="OmdA"/>
    <property type="match status" value="1"/>
</dbReference>
<dbReference type="AlphaFoldDB" id="A0A327Q8N0"/>
<keyword evidence="2" id="KW-1185">Reference proteome</keyword>
<evidence type="ECO:0000313" key="1">
    <source>
        <dbReference type="EMBL" id="RAJ00295.1"/>
    </source>
</evidence>
<dbReference type="EMBL" id="QLLL01000008">
    <property type="protein sequence ID" value="RAJ00295.1"/>
    <property type="molecule type" value="Genomic_DNA"/>
</dbReference>
<protein>
    <submittedName>
        <fullName evidence="1">Bacteriocin resistance YdeI/OmpD-like protein</fullName>
    </submittedName>
</protein>
<organism evidence="1 2">
    <name type="scientific">Chitinophaga skermanii</name>
    <dbReference type="NCBI Taxonomy" id="331697"/>
    <lineage>
        <taxon>Bacteria</taxon>
        <taxon>Pseudomonadati</taxon>
        <taxon>Bacteroidota</taxon>
        <taxon>Chitinophagia</taxon>
        <taxon>Chitinophagales</taxon>
        <taxon>Chitinophagaceae</taxon>
        <taxon>Chitinophaga</taxon>
    </lineage>
</organism>
<reference evidence="1 2" key="1">
    <citation type="submission" date="2018-06" db="EMBL/GenBank/DDBJ databases">
        <title>Genomic Encyclopedia of Archaeal and Bacterial Type Strains, Phase II (KMG-II): from individual species to whole genera.</title>
        <authorList>
            <person name="Goeker M."/>
        </authorList>
    </citation>
    <scope>NUCLEOTIDE SEQUENCE [LARGE SCALE GENOMIC DNA]</scope>
    <source>
        <strain evidence="1 2">DSM 23857</strain>
    </source>
</reference>
<comment type="caution">
    <text evidence="1">The sequence shown here is derived from an EMBL/GenBank/DDBJ whole genome shotgun (WGS) entry which is preliminary data.</text>
</comment>
<gene>
    <name evidence="1" type="ORF">LX64_03997</name>
</gene>
<sequence length="217" mass="24592">MHDKALKSKLLWKDDNTPYYCLHLPPALHDQFQGENLEEVLPTSKKAPIEYIMLFVTTSAELQKELPKVLPRLVPNAKCWIAFPKKTAGIPTDLSREESWQIVLQMEFATVASIAINAEWTALRIRPAGEVNSTRSSEQPVEGIDMKNRVVTPPNDLQAMFTKQPAAQQFFNTLSFTNKKEYVVWITSAKKAETREQRLLATIDKLLAGRKNPSDKA</sequence>
<name>A0A327Q8N0_9BACT</name>
<proteinExistence type="predicted"/>
<evidence type="ECO:0000313" key="2">
    <source>
        <dbReference type="Proteomes" id="UP000249547"/>
    </source>
</evidence>
<accession>A0A327Q8N0</accession>